<dbReference type="Pfam" id="PF01610">
    <property type="entry name" value="DDE_Tnp_ISL3"/>
    <property type="match status" value="1"/>
</dbReference>
<evidence type="ECO:0000313" key="4">
    <source>
        <dbReference type="EMBL" id="GAA4408732.1"/>
    </source>
</evidence>
<evidence type="ECO:0000259" key="3">
    <source>
        <dbReference type="Pfam" id="PF14690"/>
    </source>
</evidence>
<dbReference type="RefSeq" id="WP_345002040.1">
    <property type="nucleotide sequence ID" value="NZ_BAABFR010000232.1"/>
</dbReference>
<dbReference type="Pfam" id="PF14690">
    <property type="entry name" value="Zn_ribbon_ISL3"/>
    <property type="match status" value="1"/>
</dbReference>
<accession>A0ABP8KL99</accession>
<dbReference type="PANTHER" id="PTHR33498">
    <property type="entry name" value="TRANSPOSASE FOR INSERTION SEQUENCE ELEMENT IS1557"/>
    <property type="match status" value="1"/>
</dbReference>
<organism evidence="4 5">
    <name type="scientific">Tsukamurella soli</name>
    <dbReference type="NCBI Taxonomy" id="644556"/>
    <lineage>
        <taxon>Bacteria</taxon>
        <taxon>Bacillati</taxon>
        <taxon>Actinomycetota</taxon>
        <taxon>Actinomycetes</taxon>
        <taxon>Mycobacteriales</taxon>
        <taxon>Tsukamurellaceae</taxon>
        <taxon>Tsukamurella</taxon>
    </lineage>
</organism>
<dbReference type="NCBIfam" id="NF033550">
    <property type="entry name" value="transpos_ISL3"/>
    <property type="match status" value="1"/>
</dbReference>
<sequence>MSEPTSSLLADTICRTVELGVSIVDAAVDEQFTHLWCRLTTPDPRCPSCGRPGRLRDHVQRELTDLPVVGHPTRLHVHVPRYLCQNTDCATDIFRANIEHLAPPRLSVTRRVRRWILQRLAYDRMSITGIARTLGISWNTVNTIALDAAREMVYADPAHLAGVRVLGVDEHTWKHVRGNGDPSMVTVIIDLTPAVEGTGPARLLDMLPGRSADVLTAWLQARDANFRSRIRIVAMDGFLGYHTASKQSLPQAKPVMDPFHVVHLAGEKVTACRTRLQQQICGHRGRKGDPLYQARRTLLTRIGLLTATQADRLDALFADDDHAALEATHLVYQQIIDAYAQPDRRHGKIGMYKVLKRLTTGLPDGLDELAQLGRSLWQRRTQILAFFDVDVSNGPTEAINGRLEHLRGIALGFRNLTHYILRSLIHSGQLHERINAL</sequence>
<dbReference type="PANTHER" id="PTHR33498:SF1">
    <property type="entry name" value="TRANSPOSASE FOR INSERTION SEQUENCE ELEMENT IS1557"/>
    <property type="match status" value="1"/>
</dbReference>
<name>A0ABP8KL99_9ACTN</name>
<comment type="caution">
    <text evidence="4">The sequence shown here is derived from an EMBL/GenBank/DDBJ whole genome shotgun (WGS) entry which is preliminary data.</text>
</comment>
<dbReference type="Proteomes" id="UP001500635">
    <property type="component" value="Unassembled WGS sequence"/>
</dbReference>
<feature type="domain" description="Transposase IS204/IS1001/IS1096/IS1165 helix-turn-helix" evidence="2">
    <location>
        <begin position="102"/>
        <end position="147"/>
    </location>
</feature>
<keyword evidence="5" id="KW-1185">Reference proteome</keyword>
<evidence type="ECO:0000313" key="5">
    <source>
        <dbReference type="Proteomes" id="UP001500635"/>
    </source>
</evidence>
<evidence type="ECO:0000259" key="2">
    <source>
        <dbReference type="Pfam" id="PF13542"/>
    </source>
</evidence>
<protein>
    <submittedName>
        <fullName evidence="4">ISL3-like element IS31831 family transposase</fullName>
    </submittedName>
</protein>
<evidence type="ECO:0000259" key="1">
    <source>
        <dbReference type="Pfam" id="PF01610"/>
    </source>
</evidence>
<feature type="domain" description="Transposase IS204/IS1001/IS1096/IS1165 DDE" evidence="1">
    <location>
        <begin position="166"/>
        <end position="422"/>
    </location>
</feature>
<reference evidence="5" key="1">
    <citation type="journal article" date="2019" name="Int. J. Syst. Evol. Microbiol.">
        <title>The Global Catalogue of Microorganisms (GCM) 10K type strain sequencing project: providing services to taxonomists for standard genome sequencing and annotation.</title>
        <authorList>
            <consortium name="The Broad Institute Genomics Platform"/>
            <consortium name="The Broad Institute Genome Sequencing Center for Infectious Disease"/>
            <person name="Wu L."/>
            <person name="Ma J."/>
        </authorList>
    </citation>
    <scope>NUCLEOTIDE SEQUENCE [LARGE SCALE GENOMIC DNA]</scope>
    <source>
        <strain evidence="5">JCM 17688</strain>
    </source>
</reference>
<dbReference type="InterPro" id="IPR029261">
    <property type="entry name" value="Transposase_Znf"/>
</dbReference>
<dbReference type="EMBL" id="BAABFR010000232">
    <property type="protein sequence ID" value="GAA4408732.1"/>
    <property type="molecule type" value="Genomic_DNA"/>
</dbReference>
<dbReference type="InterPro" id="IPR032877">
    <property type="entry name" value="Transposase_HTH"/>
</dbReference>
<gene>
    <name evidence="4" type="ORF">GCM10023147_52530</name>
</gene>
<dbReference type="InterPro" id="IPR047951">
    <property type="entry name" value="Transpos_ISL3"/>
</dbReference>
<feature type="domain" description="Transposase IS204/IS1001/IS1096/IS1165 zinc-finger" evidence="3">
    <location>
        <begin position="44"/>
        <end position="86"/>
    </location>
</feature>
<proteinExistence type="predicted"/>
<dbReference type="Pfam" id="PF13542">
    <property type="entry name" value="HTH_Tnp_ISL3"/>
    <property type="match status" value="1"/>
</dbReference>
<dbReference type="InterPro" id="IPR002560">
    <property type="entry name" value="Transposase_DDE"/>
</dbReference>